<proteinExistence type="inferred from homology"/>
<feature type="domain" description="NAD-dependent epimerase/dehydratase" evidence="2">
    <location>
        <begin position="5"/>
        <end position="213"/>
    </location>
</feature>
<protein>
    <submittedName>
        <fullName evidence="3">NAD-dependent epimerase/dehydratase family protein</fullName>
    </submittedName>
</protein>
<dbReference type="Pfam" id="PF01370">
    <property type="entry name" value="Epimerase"/>
    <property type="match status" value="1"/>
</dbReference>
<dbReference type="EMBL" id="CP076128">
    <property type="protein sequence ID" value="QWG08474.1"/>
    <property type="molecule type" value="Genomic_DNA"/>
</dbReference>
<accession>A0ABX8GYL2</accession>
<gene>
    <name evidence="3" type="ORF">KM029_05925</name>
</gene>
<reference evidence="3 4" key="1">
    <citation type="submission" date="2021-05" db="EMBL/GenBank/DDBJ databases">
        <title>Comparative genomic studies on the polysaccharide-degrading batcterial strains of the Flammeovirga genus.</title>
        <authorList>
            <person name="Zewei F."/>
            <person name="Zheng Z."/>
            <person name="Yu L."/>
            <person name="Ruyue G."/>
            <person name="Yanhong M."/>
            <person name="Yuanyuan C."/>
            <person name="Jingyan G."/>
            <person name="Wenjun H."/>
        </authorList>
    </citation>
    <scope>NUCLEOTIDE SEQUENCE [LARGE SCALE GENOMIC DNA]</scope>
    <source>
        <strain evidence="3 4">YS10</strain>
    </source>
</reference>
<dbReference type="InterPro" id="IPR036291">
    <property type="entry name" value="NAD(P)-bd_dom_sf"/>
</dbReference>
<evidence type="ECO:0000313" key="3">
    <source>
        <dbReference type="EMBL" id="QWG08474.1"/>
    </source>
</evidence>
<evidence type="ECO:0000313" key="4">
    <source>
        <dbReference type="Proteomes" id="UP000682802"/>
    </source>
</evidence>
<comment type="similarity">
    <text evidence="1">Belongs to the NAD(P)-dependent epimerase/dehydratase family.</text>
</comment>
<evidence type="ECO:0000259" key="2">
    <source>
        <dbReference type="Pfam" id="PF01370"/>
    </source>
</evidence>
<dbReference type="Gene3D" id="3.40.50.720">
    <property type="entry name" value="NAD(P)-binding Rossmann-like Domain"/>
    <property type="match status" value="1"/>
</dbReference>
<dbReference type="Proteomes" id="UP000682802">
    <property type="component" value="Chromosome 1"/>
</dbReference>
<sequence>MKTLLLTGATGFLGSNLLKAFILEVDQIIILKRSTSKINRIENLIDHPKVISYDINLISIEEVFSLNSIDFIIHTACSYGRKGESMNDIIKVNTIFGTQLLDAAVNNNVKLFINTDSLLPRDINIYSLSKAQFTDWLNFYSDKIKVVNFKIEHMYGPGDDDNKFIYRLVKQLKSKEVTRIPLTSGFQKRDFVHISDIISAYMIVFEKIDMLNQFNSIDLGTGILSPVKNVVQDIAHEIESKYQIKVSSKLDFGAIPFRKNEVMEPNINIDILKQLGWSPKVKIDKGIKEII</sequence>
<dbReference type="RefSeq" id="WP_144072390.1">
    <property type="nucleotide sequence ID" value="NZ_CP076128.1"/>
</dbReference>
<dbReference type="PANTHER" id="PTHR43000">
    <property type="entry name" value="DTDP-D-GLUCOSE 4,6-DEHYDRATASE-RELATED"/>
    <property type="match status" value="1"/>
</dbReference>
<dbReference type="SUPFAM" id="SSF51735">
    <property type="entry name" value="NAD(P)-binding Rossmann-fold domains"/>
    <property type="match status" value="1"/>
</dbReference>
<keyword evidence="4" id="KW-1185">Reference proteome</keyword>
<evidence type="ECO:0000256" key="1">
    <source>
        <dbReference type="ARBA" id="ARBA00007637"/>
    </source>
</evidence>
<name>A0ABX8GYL2_9BACT</name>
<dbReference type="InterPro" id="IPR001509">
    <property type="entry name" value="Epimerase_deHydtase"/>
</dbReference>
<organism evidence="3 4">
    <name type="scientific">Flammeovirga kamogawensis</name>
    <dbReference type="NCBI Taxonomy" id="373891"/>
    <lineage>
        <taxon>Bacteria</taxon>
        <taxon>Pseudomonadati</taxon>
        <taxon>Bacteroidota</taxon>
        <taxon>Cytophagia</taxon>
        <taxon>Cytophagales</taxon>
        <taxon>Flammeovirgaceae</taxon>
        <taxon>Flammeovirga</taxon>
    </lineage>
</organism>